<dbReference type="Proteomes" id="UP000316621">
    <property type="component" value="Chromosome 9"/>
</dbReference>
<reference evidence="2 4" key="1">
    <citation type="journal article" date="2018" name="Science">
        <title>The opium poppy genome and morphinan production.</title>
        <authorList>
            <person name="Guo L."/>
            <person name="Winzer T."/>
            <person name="Yang X."/>
            <person name="Li Y."/>
            <person name="Ning Z."/>
            <person name="He Z."/>
            <person name="Teodor R."/>
            <person name="Lu Y."/>
            <person name="Bowser T.A."/>
            <person name="Graham I.A."/>
            <person name="Ye K."/>
        </authorList>
    </citation>
    <scope>NUCLEOTIDE SEQUENCE [LARGE SCALE GENOMIC DNA]</scope>
    <source>
        <strain evidence="4">cv. HN1</strain>
        <tissue evidence="2">Leaves</tissue>
    </source>
</reference>
<feature type="region of interest" description="Disordered" evidence="1">
    <location>
        <begin position="20"/>
        <end position="57"/>
    </location>
</feature>
<evidence type="ECO:0000313" key="2">
    <source>
        <dbReference type="EMBL" id="RZC76299.1"/>
    </source>
</evidence>
<dbReference type="AlphaFoldDB" id="A0A4Y7KWG6"/>
<evidence type="ECO:0000313" key="4">
    <source>
        <dbReference type="Proteomes" id="UP000316621"/>
    </source>
</evidence>
<protein>
    <submittedName>
        <fullName evidence="2">Uncharacterized protein</fullName>
    </submittedName>
</protein>
<dbReference type="EMBL" id="CM010723">
    <property type="protein sequence ID" value="RZC76301.1"/>
    <property type="molecule type" value="Genomic_DNA"/>
</dbReference>
<proteinExistence type="predicted"/>
<accession>A0A4Y7KWG6</accession>
<feature type="compositionally biased region" description="Basic and acidic residues" evidence="1">
    <location>
        <begin position="31"/>
        <end position="55"/>
    </location>
</feature>
<name>A0A4Y7KWG6_PAPSO</name>
<organism evidence="2 4">
    <name type="scientific">Papaver somniferum</name>
    <name type="common">Opium poppy</name>
    <dbReference type="NCBI Taxonomy" id="3469"/>
    <lineage>
        <taxon>Eukaryota</taxon>
        <taxon>Viridiplantae</taxon>
        <taxon>Streptophyta</taxon>
        <taxon>Embryophyta</taxon>
        <taxon>Tracheophyta</taxon>
        <taxon>Spermatophyta</taxon>
        <taxon>Magnoliopsida</taxon>
        <taxon>Ranunculales</taxon>
        <taxon>Papaveraceae</taxon>
        <taxon>Papaveroideae</taxon>
        <taxon>Papaver</taxon>
    </lineage>
</organism>
<dbReference type="Gramene" id="RZC76299">
    <property type="protein sequence ID" value="RZC76299"/>
    <property type="gene ID" value="C5167_000429"/>
</dbReference>
<evidence type="ECO:0000313" key="3">
    <source>
        <dbReference type="EMBL" id="RZC76301.1"/>
    </source>
</evidence>
<gene>
    <name evidence="2" type="ORF">C5167_000429</name>
    <name evidence="3" type="ORF">C5167_002520</name>
</gene>
<dbReference type="EMBL" id="CM010723">
    <property type="protein sequence ID" value="RZC76299.1"/>
    <property type="molecule type" value="Genomic_DNA"/>
</dbReference>
<sequence>MDSQQGFRCSKNSSSGVLRIKVSNPIFSSSSKDDDSRKRKPSHDKVTEGEANCEKKKIKRVHRARMLNTDLVIPEIAYKPRPQQQVSSAEAVNTPVAS</sequence>
<dbReference type="Gramene" id="RZC76301">
    <property type="protein sequence ID" value="RZC76301"/>
    <property type="gene ID" value="C5167_002520"/>
</dbReference>
<evidence type="ECO:0000256" key="1">
    <source>
        <dbReference type="SAM" id="MobiDB-lite"/>
    </source>
</evidence>
<keyword evidence="4" id="KW-1185">Reference proteome</keyword>